<organism evidence="7">
    <name type="scientific">Trieres chinensis</name>
    <name type="common">Marine centric diatom</name>
    <name type="synonym">Odontella sinensis</name>
    <dbReference type="NCBI Taxonomy" id="1514140"/>
    <lineage>
        <taxon>Eukaryota</taxon>
        <taxon>Sar</taxon>
        <taxon>Stramenopiles</taxon>
        <taxon>Ochrophyta</taxon>
        <taxon>Bacillariophyta</taxon>
        <taxon>Mediophyceae</taxon>
        <taxon>Biddulphiophycidae</taxon>
        <taxon>Eupodiscales</taxon>
        <taxon>Parodontellaceae</taxon>
        <taxon>Trieres</taxon>
    </lineage>
</organism>
<keyword evidence="4 6" id="KW-1133">Transmembrane helix</keyword>
<dbReference type="PANTHER" id="PTHR10361:SF28">
    <property type="entry name" value="P3 PROTEIN-RELATED"/>
    <property type="match status" value="1"/>
</dbReference>
<name>A0A7S1ZP77_TRICV</name>
<dbReference type="InterPro" id="IPR004710">
    <property type="entry name" value="Bilac:Na_transpt"/>
</dbReference>
<evidence type="ECO:0000256" key="5">
    <source>
        <dbReference type="ARBA" id="ARBA00023136"/>
    </source>
</evidence>
<dbReference type="Gene3D" id="1.20.1530.20">
    <property type="match status" value="1"/>
</dbReference>
<dbReference type="AlphaFoldDB" id="A0A7S1ZP77"/>
<gene>
    <name evidence="7" type="ORF">OSIN01602_LOCUS12982</name>
</gene>
<evidence type="ECO:0000313" key="7">
    <source>
        <dbReference type="EMBL" id="CAD9345233.1"/>
    </source>
</evidence>
<evidence type="ECO:0000256" key="3">
    <source>
        <dbReference type="ARBA" id="ARBA00022692"/>
    </source>
</evidence>
<reference evidence="7" key="1">
    <citation type="submission" date="2021-01" db="EMBL/GenBank/DDBJ databases">
        <authorList>
            <person name="Corre E."/>
            <person name="Pelletier E."/>
            <person name="Niang G."/>
            <person name="Scheremetjew M."/>
            <person name="Finn R."/>
            <person name="Kale V."/>
            <person name="Holt S."/>
            <person name="Cochrane G."/>
            <person name="Meng A."/>
            <person name="Brown T."/>
            <person name="Cohen L."/>
        </authorList>
    </citation>
    <scope>NUCLEOTIDE SEQUENCE</scope>
    <source>
        <strain evidence="7">Grunow 1884</strain>
    </source>
</reference>
<feature type="transmembrane region" description="Helical" evidence="6">
    <location>
        <begin position="266"/>
        <end position="287"/>
    </location>
</feature>
<evidence type="ECO:0000256" key="2">
    <source>
        <dbReference type="ARBA" id="ARBA00006528"/>
    </source>
</evidence>
<dbReference type="PANTHER" id="PTHR10361">
    <property type="entry name" value="SODIUM-BILE ACID COTRANSPORTER"/>
    <property type="match status" value="1"/>
</dbReference>
<dbReference type="Pfam" id="PF01758">
    <property type="entry name" value="SBF"/>
    <property type="match status" value="1"/>
</dbReference>
<feature type="transmembrane region" description="Helical" evidence="6">
    <location>
        <begin position="94"/>
        <end position="114"/>
    </location>
</feature>
<protein>
    <submittedName>
        <fullName evidence="7">Uncharacterized protein</fullName>
    </submittedName>
</protein>
<accession>A0A7S1ZP77</accession>
<keyword evidence="3 6" id="KW-0812">Transmembrane</keyword>
<keyword evidence="5 6" id="KW-0472">Membrane</keyword>
<dbReference type="InterPro" id="IPR038770">
    <property type="entry name" value="Na+/solute_symporter_sf"/>
</dbReference>
<feature type="transmembrane region" description="Helical" evidence="6">
    <location>
        <begin position="202"/>
        <end position="220"/>
    </location>
</feature>
<dbReference type="GO" id="GO:0016020">
    <property type="term" value="C:membrane"/>
    <property type="evidence" value="ECO:0007669"/>
    <property type="project" value="UniProtKB-SubCell"/>
</dbReference>
<comment type="similarity">
    <text evidence="2">Belongs to the bile acid:sodium symporter (BASS) (TC 2.A.28) family.</text>
</comment>
<dbReference type="InterPro" id="IPR002657">
    <property type="entry name" value="BilAc:Na_symport/Acr3"/>
</dbReference>
<feature type="transmembrane region" description="Helical" evidence="6">
    <location>
        <begin position="38"/>
        <end position="57"/>
    </location>
</feature>
<feature type="transmembrane region" description="Helical" evidence="6">
    <location>
        <begin position="134"/>
        <end position="158"/>
    </location>
</feature>
<dbReference type="EMBL" id="HBGO01022598">
    <property type="protein sequence ID" value="CAD9345233.1"/>
    <property type="molecule type" value="Transcribed_RNA"/>
</dbReference>
<feature type="transmembrane region" description="Helical" evidence="6">
    <location>
        <begin position="6"/>
        <end position="26"/>
    </location>
</feature>
<comment type="subcellular location">
    <subcellularLocation>
        <location evidence="1">Membrane</location>
        <topology evidence="1">Multi-pass membrane protein</topology>
    </subcellularLocation>
</comment>
<sequence>MATIFEIAGNVLLFCLVFGMSATVDVKRMRKQMKNRRAILTGIMLQFFFLPFLGFAVVKALDLNHAMGISLLVVTSSPGGSYSNWWCSLFNADLALSVTMTAVSTMLSVLMLPLNLLLYARFTYDNDVISILDWTSLFVALVIVISAIFIGLVVSAKVHSHKFNKMANQVGNIAGISLVVFSALVSNSGGGEAQLWERPWKFYVGVAAPCVLGLAFSNGVTSLFKLKKPERITVSIECCYQNVGIATSVALTMFEGQDLAEAMGVPLFYGLVEAIAIGIYCVVAWKLGWTKAPADTKFWTMISTSFEVIMAEARELQAIEVCLTEEDELETTSSCESTIFAYFKFDKIFVSAGNSKEGKHVKEPSGYDISQYNIEEDVEDEESWAGLVCGSQMPPNLKQRILGGKWESS</sequence>
<evidence type="ECO:0000256" key="1">
    <source>
        <dbReference type="ARBA" id="ARBA00004141"/>
    </source>
</evidence>
<evidence type="ECO:0000256" key="6">
    <source>
        <dbReference type="SAM" id="Phobius"/>
    </source>
</evidence>
<evidence type="ECO:0000256" key="4">
    <source>
        <dbReference type="ARBA" id="ARBA00022989"/>
    </source>
</evidence>
<proteinExistence type="inferred from homology"/>
<feature type="transmembrane region" description="Helical" evidence="6">
    <location>
        <begin position="170"/>
        <end position="190"/>
    </location>
</feature>